<dbReference type="AlphaFoldDB" id="A0A1J0GN72"/>
<keyword evidence="2" id="KW-1185">Reference proteome</keyword>
<name>A0A1J0GN72_9CLOT</name>
<geneLocation type="plasmid" evidence="2">
    <name>pdsm8809</name>
</geneLocation>
<dbReference type="KEGG" id="ceu:A7L45_22025"/>
<organism evidence="1 2">
    <name type="scientific">Clostridium estertheticum subsp. estertheticum</name>
    <dbReference type="NCBI Taxonomy" id="1552"/>
    <lineage>
        <taxon>Bacteria</taxon>
        <taxon>Bacillati</taxon>
        <taxon>Bacillota</taxon>
        <taxon>Clostridia</taxon>
        <taxon>Eubacteriales</taxon>
        <taxon>Clostridiaceae</taxon>
        <taxon>Clostridium</taxon>
    </lineage>
</organism>
<sequence length="314" mass="37291">MKLDEDILIPSILEINPYTYLDIILKYKDYLKLISYFGGYMFLNHIYKFSPKSQIQTFNDVHAMQESKLLKIISVNKNSYVLLTNTSIRYLKNKPNVAHLQPPTSTQLKTSCYLADYINVPEKFYNSSKPYVWFLEKYKQEIKNFKTENAAVDKKFLDNNRAIVKVIKNEEIKSTEFNDLFSKLKTSKIYFDTYENGIVTLLILDFDRSKSWIYNCLFEKIEPIFRKLSIYNSYNVKILTTNKNREERLIKDKSTMSCKGLLFLKDINIINLNIDRFFQSTMQKENFLKDVDKLEISTLQEKLQNNVKEHEHEQ</sequence>
<reference evidence="1 2" key="1">
    <citation type="journal article" date="2016" name="Front. Microbiol.">
        <title>Complete Genome Sequence of Clostridium estertheticum DSM 8809, a Microbe Identified in Spoiled Vacuum Packed Beef.</title>
        <authorList>
            <person name="Yu Z."/>
            <person name="Gunn L."/>
            <person name="Brennan E."/>
            <person name="Reid R."/>
            <person name="Wall P.G."/>
            <person name="Gaora O.P."/>
            <person name="Hurley D."/>
            <person name="Bolton D."/>
            <person name="Fanning S."/>
        </authorList>
    </citation>
    <scope>NUCLEOTIDE SEQUENCE [LARGE SCALE GENOMIC DNA]</scope>
    <source>
        <strain evidence="1 2">DSM 8809</strain>
        <plasmid evidence="2">Plasmid pdsm8809</plasmid>
    </source>
</reference>
<proteinExistence type="predicted"/>
<keyword evidence="1" id="KW-0614">Plasmid</keyword>
<evidence type="ECO:0000313" key="2">
    <source>
        <dbReference type="Proteomes" id="UP000182569"/>
    </source>
</evidence>
<protein>
    <submittedName>
        <fullName evidence="1">Uncharacterized protein</fullName>
    </submittedName>
</protein>
<gene>
    <name evidence="1" type="ORF">A7L45_22025</name>
</gene>
<dbReference type="OrthoDB" id="9958452at2"/>
<dbReference type="RefSeq" id="WP_071615099.1">
    <property type="nucleotide sequence ID" value="NZ_CP015757.1"/>
</dbReference>
<evidence type="ECO:0000313" key="1">
    <source>
        <dbReference type="EMBL" id="APC42820.1"/>
    </source>
</evidence>
<dbReference type="Proteomes" id="UP000182569">
    <property type="component" value="Plasmid pdsm8809"/>
</dbReference>
<dbReference type="EMBL" id="CP015757">
    <property type="protein sequence ID" value="APC42820.1"/>
    <property type="molecule type" value="Genomic_DNA"/>
</dbReference>
<accession>A0A1J0GN72</accession>